<reference evidence="3" key="1">
    <citation type="submission" date="2009-05" db="EMBL/GenBank/DDBJ databases">
        <title>Complete sequence of chromosome of Thauera sp. MZ1T.</title>
        <authorList>
            <consortium name="US DOE Joint Genome Institute"/>
            <person name="Lucas S."/>
            <person name="Copeland A."/>
            <person name="Lapidus A."/>
            <person name="Glavina del Rio T."/>
            <person name="Dalin E."/>
            <person name="Tice H."/>
            <person name="Bruce D."/>
            <person name="Goodwin L."/>
            <person name="Pitluck S."/>
            <person name="Sims D."/>
            <person name="Brettin T."/>
            <person name="Detter J.C."/>
            <person name="Han C."/>
            <person name="Larimer F."/>
            <person name="Land M."/>
            <person name="Hauser L."/>
            <person name="Kyrpides N."/>
            <person name="Mikhailova N."/>
            <person name="Sayler G.S."/>
        </authorList>
    </citation>
    <scope>NUCLEOTIDE SEQUENCE [LARGE SCALE GENOMIC DNA]</scope>
    <source>
        <strain evidence="3">MZ1T</strain>
    </source>
</reference>
<dbReference type="KEGG" id="tmz:Tmz1t_1770"/>
<feature type="compositionally biased region" description="Basic and acidic residues" evidence="1">
    <location>
        <begin position="21"/>
        <end position="37"/>
    </location>
</feature>
<dbReference type="Proteomes" id="UP000002186">
    <property type="component" value="Chromosome"/>
</dbReference>
<feature type="region of interest" description="Disordered" evidence="1">
    <location>
        <begin position="18"/>
        <end position="37"/>
    </location>
</feature>
<evidence type="ECO:0000313" key="2">
    <source>
        <dbReference type="EMBL" id="ACK54522.1"/>
    </source>
</evidence>
<dbReference type="HOGENOM" id="CLU_3349756_0_0_4"/>
<dbReference type="EMBL" id="CP001281">
    <property type="protein sequence ID" value="ACK54522.1"/>
    <property type="molecule type" value="Genomic_DNA"/>
</dbReference>
<gene>
    <name evidence="2" type="ordered locus">Tmz1t_1770</name>
</gene>
<reference evidence="2 3" key="2">
    <citation type="journal article" date="2012" name="Stand. Genomic Sci.">
        <title>Complete genome sequence of Thauera aminoaromatica strain MZ1T.</title>
        <authorList>
            <person name="Jiang K."/>
            <person name="Sanseverino J."/>
            <person name="Chauhan A."/>
            <person name="Lucas S."/>
            <person name="Copeland A."/>
            <person name="Lapidus A."/>
            <person name="Del Rio T.G."/>
            <person name="Dalin E."/>
            <person name="Tice H."/>
            <person name="Bruce D."/>
            <person name="Goodwin L."/>
            <person name="Pitluck S."/>
            <person name="Sims D."/>
            <person name="Brettin T."/>
            <person name="Detter J.C."/>
            <person name="Han C."/>
            <person name="Chang Y.J."/>
            <person name="Larimer F."/>
            <person name="Land M."/>
            <person name="Hauser L."/>
            <person name="Kyrpides N.C."/>
            <person name="Mikhailova N."/>
            <person name="Moser S."/>
            <person name="Jegier P."/>
            <person name="Close D."/>
            <person name="Debruyn J.M."/>
            <person name="Wang Y."/>
            <person name="Layton A.C."/>
            <person name="Allen M.S."/>
            <person name="Sayler G.S."/>
        </authorList>
    </citation>
    <scope>NUCLEOTIDE SEQUENCE [LARGE SCALE GENOMIC DNA]</scope>
    <source>
        <strain evidence="2 3">MZ1T</strain>
    </source>
</reference>
<dbReference type="STRING" id="85643.Tmz1t_1770"/>
<evidence type="ECO:0000313" key="3">
    <source>
        <dbReference type="Proteomes" id="UP000002186"/>
    </source>
</evidence>
<accession>C4ZKK5</accession>
<dbReference type="AlphaFoldDB" id="C4ZKK5"/>
<protein>
    <submittedName>
        <fullName evidence="2">Uncharacterized protein</fullName>
    </submittedName>
</protein>
<keyword evidence="3" id="KW-1185">Reference proteome</keyword>
<proteinExistence type="predicted"/>
<organism evidence="2 3">
    <name type="scientific">Thauera aminoaromatica</name>
    <dbReference type="NCBI Taxonomy" id="164330"/>
    <lineage>
        <taxon>Bacteria</taxon>
        <taxon>Pseudomonadati</taxon>
        <taxon>Pseudomonadota</taxon>
        <taxon>Betaproteobacteria</taxon>
        <taxon>Rhodocyclales</taxon>
        <taxon>Zoogloeaceae</taxon>
        <taxon>Thauera</taxon>
    </lineage>
</organism>
<evidence type="ECO:0000256" key="1">
    <source>
        <dbReference type="SAM" id="MobiDB-lite"/>
    </source>
</evidence>
<sequence length="37" mass="4349">MKECGAVFNTESYGLVLRQNSPEREHAENEYMETTKR</sequence>
<name>C4ZKK5_THASP</name>